<proteinExistence type="inferred from homology"/>
<feature type="signal peptide" evidence="3">
    <location>
        <begin position="1"/>
        <end position="18"/>
    </location>
</feature>
<dbReference type="GO" id="GO:0052689">
    <property type="term" value="F:carboxylic ester hydrolase activity"/>
    <property type="evidence" value="ECO:0007669"/>
    <property type="project" value="TreeGrafter"/>
</dbReference>
<gene>
    <name evidence="6" type="ORF">EG327_006220</name>
    <name evidence="5" type="ORF">EG328_007530</name>
</gene>
<dbReference type="Proteomes" id="UP000490939">
    <property type="component" value="Unassembled WGS sequence"/>
</dbReference>
<dbReference type="EC" id="3.1.1.-" evidence="3"/>
<dbReference type="InterPro" id="IPR002018">
    <property type="entry name" value="CarbesteraseB"/>
</dbReference>
<dbReference type="Pfam" id="PF00135">
    <property type="entry name" value="COesterase"/>
    <property type="match status" value="2"/>
</dbReference>
<feature type="domain" description="Carboxylesterase type B" evidence="4">
    <location>
        <begin position="24"/>
        <end position="354"/>
    </location>
</feature>
<comment type="caution">
    <text evidence="6">The sequence shown here is derived from an EMBL/GenBank/DDBJ whole genome shotgun (WGS) entry which is preliminary data.</text>
</comment>
<dbReference type="PROSITE" id="PS00122">
    <property type="entry name" value="CARBOXYLESTERASE_B_1"/>
    <property type="match status" value="1"/>
</dbReference>
<dbReference type="InterPro" id="IPR029058">
    <property type="entry name" value="AB_hydrolase_fold"/>
</dbReference>
<reference evidence="6 8" key="1">
    <citation type="submission" date="2019-07" db="EMBL/GenBank/DDBJ databases">
        <title>Venturia inaequalis Genome Resource.</title>
        <authorList>
            <person name="Lichtner F.J."/>
        </authorList>
    </citation>
    <scope>NUCLEOTIDE SEQUENCE [LARGE SCALE GENOMIC DNA]</scope>
    <source>
        <strain evidence="5 7">120213</strain>
        <strain evidence="6 8">DMI_063113</strain>
    </source>
</reference>
<dbReference type="InterPro" id="IPR050654">
    <property type="entry name" value="AChE-related_enzymes"/>
</dbReference>
<keyword evidence="3" id="KW-0732">Signal</keyword>
<dbReference type="Proteomes" id="UP000447873">
    <property type="component" value="Unassembled WGS sequence"/>
</dbReference>
<evidence type="ECO:0000256" key="3">
    <source>
        <dbReference type="RuleBase" id="RU361235"/>
    </source>
</evidence>
<keyword evidence="8" id="KW-1185">Reference proteome</keyword>
<evidence type="ECO:0000256" key="2">
    <source>
        <dbReference type="ARBA" id="ARBA00022801"/>
    </source>
</evidence>
<dbReference type="EMBL" id="WNWR01000363">
    <property type="protein sequence ID" value="KAE9981412.1"/>
    <property type="molecule type" value="Genomic_DNA"/>
</dbReference>
<dbReference type="AlphaFoldDB" id="A0A8H3V5J7"/>
<sequence>MRHSLLTLAFTTLAQSRATNIGEAVKTTSGTIIGQASKWQPEVSEYLGIPFAKPPEGDLRWAAPQPITDSGNTIHATKHGWACAESASKFSQGVPGGAAATGASDAAVQREDCLYLNVYTKPQVGEKKKAVLVWIYGGGFVYGSNDNPAYNGARLANDHDVVTVAVNYRLHVLGFPGVGLPEKNLGLLDQRLAVEWVRDNIEKFGGDPKRIILHGQSAGGASVDHYSYAWTADPIISGFIPQSGTAAIRLSAPVAAGRNETFTAVNQWSSLSEKLGCGPVSAAEVGKTLSCMRAKPLKDVMEATAPAKGVEGMGSWGPKIDNKIVFGDLEARGNAGKFIHVPIFVGNTNNEGQGKLGSAAALKSNCGPRRAAQIRKDAGVPAWRYLYAGEFENQKKGPCRPDSEGACHSAEISIVFGTTPLKNGGPDTENEKKLMATLGKAWTEFAKDPANGLEKMGWPQYDRTKPSVIVIGGKDSGEIKIESVDKLDTECT</sequence>
<dbReference type="OrthoDB" id="408631at2759"/>
<keyword evidence="2 3" id="KW-0378">Hydrolase</keyword>
<evidence type="ECO:0000313" key="5">
    <source>
        <dbReference type="EMBL" id="KAE9968503.1"/>
    </source>
</evidence>
<protein>
    <recommendedName>
        <fullName evidence="3">Carboxylic ester hydrolase</fullName>
        <ecNumber evidence="3">3.1.1.-</ecNumber>
    </recommendedName>
</protein>
<dbReference type="PANTHER" id="PTHR43918">
    <property type="entry name" value="ACETYLCHOLINESTERASE"/>
    <property type="match status" value="1"/>
</dbReference>
<feature type="domain" description="Carboxylesterase type B" evidence="4">
    <location>
        <begin position="365"/>
        <end position="474"/>
    </location>
</feature>
<dbReference type="Gene3D" id="3.40.50.1820">
    <property type="entry name" value="alpha/beta hydrolase"/>
    <property type="match status" value="2"/>
</dbReference>
<dbReference type="PANTHER" id="PTHR43918:SF4">
    <property type="entry name" value="CARBOXYLIC ESTER HYDROLASE"/>
    <property type="match status" value="1"/>
</dbReference>
<dbReference type="InterPro" id="IPR019826">
    <property type="entry name" value="Carboxylesterase_B_AS"/>
</dbReference>
<comment type="similarity">
    <text evidence="1 3">Belongs to the type-B carboxylesterase/lipase family.</text>
</comment>
<feature type="chain" id="PRO_5044521569" description="Carboxylic ester hydrolase" evidence="3">
    <location>
        <begin position="19"/>
        <end position="492"/>
    </location>
</feature>
<name>A0A8H3V5J7_VENIN</name>
<evidence type="ECO:0000313" key="6">
    <source>
        <dbReference type="EMBL" id="KAE9981412.1"/>
    </source>
</evidence>
<evidence type="ECO:0000256" key="1">
    <source>
        <dbReference type="ARBA" id="ARBA00005964"/>
    </source>
</evidence>
<dbReference type="EMBL" id="WNWS01000404">
    <property type="protein sequence ID" value="KAE9968503.1"/>
    <property type="molecule type" value="Genomic_DNA"/>
</dbReference>
<accession>A0A8H3V5J7</accession>
<evidence type="ECO:0000259" key="4">
    <source>
        <dbReference type="Pfam" id="PF00135"/>
    </source>
</evidence>
<organism evidence="6 8">
    <name type="scientific">Venturia inaequalis</name>
    <name type="common">Apple scab fungus</name>
    <dbReference type="NCBI Taxonomy" id="5025"/>
    <lineage>
        <taxon>Eukaryota</taxon>
        <taxon>Fungi</taxon>
        <taxon>Dikarya</taxon>
        <taxon>Ascomycota</taxon>
        <taxon>Pezizomycotina</taxon>
        <taxon>Dothideomycetes</taxon>
        <taxon>Pleosporomycetidae</taxon>
        <taxon>Venturiales</taxon>
        <taxon>Venturiaceae</taxon>
        <taxon>Venturia</taxon>
    </lineage>
</organism>
<evidence type="ECO:0000313" key="8">
    <source>
        <dbReference type="Proteomes" id="UP000490939"/>
    </source>
</evidence>
<dbReference type="SUPFAM" id="SSF53474">
    <property type="entry name" value="alpha/beta-Hydrolases"/>
    <property type="match status" value="1"/>
</dbReference>
<evidence type="ECO:0000313" key="7">
    <source>
        <dbReference type="Proteomes" id="UP000447873"/>
    </source>
</evidence>